<reference evidence="1" key="1">
    <citation type="submission" date="2020-05" db="EMBL/GenBank/DDBJ databases">
        <authorList>
            <person name="Chiriac C."/>
            <person name="Salcher M."/>
            <person name="Ghai R."/>
            <person name="Kavagutti S V."/>
        </authorList>
    </citation>
    <scope>NUCLEOTIDE SEQUENCE</scope>
</reference>
<name>A0A6J7AAC7_9ZZZZ</name>
<gene>
    <name evidence="1" type="ORF">UFOPK3204_00803</name>
</gene>
<dbReference type="EMBL" id="CAFABK010000029">
    <property type="protein sequence ID" value="CAB4829783.1"/>
    <property type="molecule type" value="Genomic_DNA"/>
</dbReference>
<organism evidence="1">
    <name type="scientific">freshwater metagenome</name>
    <dbReference type="NCBI Taxonomy" id="449393"/>
    <lineage>
        <taxon>unclassified sequences</taxon>
        <taxon>metagenomes</taxon>
        <taxon>ecological metagenomes</taxon>
    </lineage>
</organism>
<dbReference type="InterPro" id="IPR022292">
    <property type="entry name" value="CHP03843"/>
</dbReference>
<proteinExistence type="predicted"/>
<accession>A0A6J7AAC7</accession>
<dbReference type="AlphaFoldDB" id="A0A6J7AAC7"/>
<dbReference type="NCBIfam" id="TIGR03843">
    <property type="entry name" value="SCO1664 family protein"/>
    <property type="match status" value="1"/>
</dbReference>
<protein>
    <submittedName>
        <fullName evidence="1">Unannotated protein</fullName>
    </submittedName>
</protein>
<evidence type="ECO:0000313" key="1">
    <source>
        <dbReference type="EMBL" id="CAB4829783.1"/>
    </source>
</evidence>
<sequence>MISSASDWINSEALIQALTSGELEVEGRLIGASNGALRCLVPITPDSSVRCVYKPVAGERPLWDFPQDTLSKREVASYEMSEALGLHVVPPTVWRTKGPVGPGMCQVWIDQVTEMQLVTVLPGGEDLTNWHHVFDGSDEYGGVVSLVHARDATLQKVALLDAVINNADRKGGHLLVDEKQRVWAIDHGVSFSTEEKLRTVLWGWAGMSIPDDLAAPVAALREMLSAGIPESVTGWLSTDEVESLEMRIKGLLADGTFPVPSADWPAIPWPVF</sequence>